<evidence type="ECO:0000313" key="10">
    <source>
        <dbReference type="Proteomes" id="UP000323142"/>
    </source>
</evidence>
<evidence type="ECO:0000256" key="6">
    <source>
        <dbReference type="ARBA" id="ARBA00023136"/>
    </source>
</evidence>
<dbReference type="Pfam" id="PF00528">
    <property type="entry name" value="BPD_transp_1"/>
    <property type="match status" value="1"/>
</dbReference>
<dbReference type="InterPro" id="IPR025966">
    <property type="entry name" value="OppC_N"/>
</dbReference>
<keyword evidence="2 7" id="KW-0813">Transport</keyword>
<keyword evidence="3" id="KW-1003">Cell membrane</keyword>
<dbReference type="InterPro" id="IPR050366">
    <property type="entry name" value="BP-dependent_transpt_permease"/>
</dbReference>
<dbReference type="SUPFAM" id="SSF161098">
    <property type="entry name" value="MetI-like"/>
    <property type="match status" value="1"/>
</dbReference>
<evidence type="ECO:0000256" key="4">
    <source>
        <dbReference type="ARBA" id="ARBA00022692"/>
    </source>
</evidence>
<accession>A0A5B2VER5</accession>
<feature type="transmembrane region" description="Helical" evidence="7">
    <location>
        <begin position="214"/>
        <end position="239"/>
    </location>
</feature>
<organism evidence="9 10">
    <name type="scientific">Salinarimonas soli</name>
    <dbReference type="NCBI Taxonomy" id="1638099"/>
    <lineage>
        <taxon>Bacteria</taxon>
        <taxon>Pseudomonadati</taxon>
        <taxon>Pseudomonadota</taxon>
        <taxon>Alphaproteobacteria</taxon>
        <taxon>Hyphomicrobiales</taxon>
        <taxon>Salinarimonadaceae</taxon>
        <taxon>Salinarimonas</taxon>
    </lineage>
</organism>
<evidence type="ECO:0000256" key="5">
    <source>
        <dbReference type="ARBA" id="ARBA00022989"/>
    </source>
</evidence>
<dbReference type="InterPro" id="IPR000515">
    <property type="entry name" value="MetI-like"/>
</dbReference>
<feature type="transmembrane region" description="Helical" evidence="7">
    <location>
        <begin position="142"/>
        <end position="166"/>
    </location>
</feature>
<keyword evidence="5 7" id="KW-1133">Transmembrane helix</keyword>
<proteinExistence type="inferred from homology"/>
<dbReference type="PANTHER" id="PTHR43386:SF25">
    <property type="entry name" value="PEPTIDE ABC TRANSPORTER PERMEASE PROTEIN"/>
    <property type="match status" value="1"/>
</dbReference>
<feature type="transmembrane region" description="Helical" evidence="7">
    <location>
        <begin position="259"/>
        <end position="282"/>
    </location>
</feature>
<evidence type="ECO:0000313" key="9">
    <source>
        <dbReference type="EMBL" id="KAA2236872.1"/>
    </source>
</evidence>
<dbReference type="Gene3D" id="1.10.3720.10">
    <property type="entry name" value="MetI-like"/>
    <property type="match status" value="1"/>
</dbReference>
<reference evidence="9 10" key="2">
    <citation type="submission" date="2019-09" db="EMBL/GenBank/DDBJ databases">
        <authorList>
            <person name="Jin C."/>
        </authorList>
    </citation>
    <scope>NUCLEOTIDE SEQUENCE [LARGE SCALE GENOMIC DNA]</scope>
    <source>
        <strain evidence="9 10">BN140002</strain>
    </source>
</reference>
<evidence type="ECO:0000256" key="3">
    <source>
        <dbReference type="ARBA" id="ARBA00022475"/>
    </source>
</evidence>
<dbReference type="PANTHER" id="PTHR43386">
    <property type="entry name" value="OLIGOPEPTIDE TRANSPORT SYSTEM PERMEASE PROTEIN APPC"/>
    <property type="match status" value="1"/>
</dbReference>
<name>A0A5B2VER5_9HYPH</name>
<dbReference type="GO" id="GO:0055085">
    <property type="term" value="P:transmembrane transport"/>
    <property type="evidence" value="ECO:0007669"/>
    <property type="project" value="InterPro"/>
</dbReference>
<dbReference type="CDD" id="cd06261">
    <property type="entry name" value="TM_PBP2"/>
    <property type="match status" value="1"/>
</dbReference>
<reference evidence="9 10" key="1">
    <citation type="submission" date="2019-09" db="EMBL/GenBank/DDBJ databases">
        <title>Salinarimonas rosea gen. nov., sp. nov., a new member of the a-2 subgroup of the Proteobacteria.</title>
        <authorList>
            <person name="Liu J."/>
        </authorList>
    </citation>
    <scope>NUCLEOTIDE SEQUENCE [LARGE SCALE GENOMIC DNA]</scope>
    <source>
        <strain evidence="9 10">BN140002</strain>
    </source>
</reference>
<comment type="caution">
    <text evidence="9">The sequence shown here is derived from an EMBL/GenBank/DDBJ whole genome shotgun (WGS) entry which is preliminary data.</text>
</comment>
<dbReference type="EMBL" id="VUOA01000022">
    <property type="protein sequence ID" value="KAA2236872.1"/>
    <property type="molecule type" value="Genomic_DNA"/>
</dbReference>
<dbReference type="RefSeq" id="WP_149818101.1">
    <property type="nucleotide sequence ID" value="NZ_VUOA01000022.1"/>
</dbReference>
<dbReference type="OrthoDB" id="9766870at2"/>
<evidence type="ECO:0000256" key="7">
    <source>
        <dbReference type="RuleBase" id="RU363032"/>
    </source>
</evidence>
<dbReference type="Pfam" id="PF12911">
    <property type="entry name" value="OppC_N"/>
    <property type="match status" value="1"/>
</dbReference>
<evidence type="ECO:0000259" key="8">
    <source>
        <dbReference type="PROSITE" id="PS50928"/>
    </source>
</evidence>
<keyword evidence="10" id="KW-1185">Reference proteome</keyword>
<dbReference type="InterPro" id="IPR035906">
    <property type="entry name" value="MetI-like_sf"/>
</dbReference>
<gene>
    <name evidence="9" type="ORF">F0L46_12845</name>
</gene>
<evidence type="ECO:0000256" key="1">
    <source>
        <dbReference type="ARBA" id="ARBA00004651"/>
    </source>
</evidence>
<sequence>MRAALAQLPLRRRRGASPFLGRLLRDRLALAAALVLALITLAALLAPWLSPHDPFETKPIPFQPPVWAEGGTADYLLGTDGQGRDMLSRLLHGTRLTLLIAVLAVALGGGIGVLVGLFAAFYRRLDGVLMRLADVLLSFPAILLGLAFAAVIGPGMGAIIVALAVATVPDVARITRGAAVMIMGQDFMEAGRAVGLPDRTLLWRYLALNCMSSVFVFLTLRFGQVILIGAVLSFLGLGARPPAAELGMMASQGRDALLFAPHISTLPSLMIVLVVLCANVLGDALRDTLDPRLRNT</sequence>
<dbReference type="GO" id="GO:0005886">
    <property type="term" value="C:plasma membrane"/>
    <property type="evidence" value="ECO:0007669"/>
    <property type="project" value="UniProtKB-SubCell"/>
</dbReference>
<protein>
    <submittedName>
        <fullName evidence="9">ABC transporter permease</fullName>
    </submittedName>
</protein>
<keyword evidence="6 7" id="KW-0472">Membrane</keyword>
<keyword evidence="4 7" id="KW-0812">Transmembrane</keyword>
<dbReference type="AlphaFoldDB" id="A0A5B2VER5"/>
<comment type="subcellular location">
    <subcellularLocation>
        <location evidence="1 7">Cell membrane</location>
        <topology evidence="1 7">Multi-pass membrane protein</topology>
    </subcellularLocation>
</comment>
<feature type="domain" description="ABC transmembrane type-1" evidence="8">
    <location>
        <begin position="94"/>
        <end position="282"/>
    </location>
</feature>
<comment type="similarity">
    <text evidence="7">Belongs to the binding-protein-dependent transport system permease family.</text>
</comment>
<feature type="transmembrane region" description="Helical" evidence="7">
    <location>
        <begin position="28"/>
        <end position="49"/>
    </location>
</feature>
<feature type="transmembrane region" description="Helical" evidence="7">
    <location>
        <begin position="96"/>
        <end position="122"/>
    </location>
</feature>
<dbReference type="Proteomes" id="UP000323142">
    <property type="component" value="Unassembled WGS sequence"/>
</dbReference>
<dbReference type="PROSITE" id="PS50928">
    <property type="entry name" value="ABC_TM1"/>
    <property type="match status" value="1"/>
</dbReference>
<evidence type="ECO:0000256" key="2">
    <source>
        <dbReference type="ARBA" id="ARBA00022448"/>
    </source>
</evidence>